<dbReference type="PROSITE" id="PS51387">
    <property type="entry name" value="FAD_PCMH"/>
    <property type="match status" value="1"/>
</dbReference>
<comment type="similarity">
    <text evidence="2">Belongs to the oxygen-dependent FAD-linked oxidoreductase family.</text>
</comment>
<evidence type="ECO:0000256" key="4">
    <source>
        <dbReference type="ARBA" id="ARBA00022827"/>
    </source>
</evidence>
<dbReference type="GO" id="GO:0016491">
    <property type="term" value="F:oxidoreductase activity"/>
    <property type="evidence" value="ECO:0007669"/>
    <property type="project" value="UniProtKB-KW"/>
</dbReference>
<proteinExistence type="inferred from homology"/>
<reference evidence="7" key="1">
    <citation type="journal article" date="2021" name="Nat. Commun.">
        <title>Genetic determinants of endophytism in the Arabidopsis root mycobiome.</title>
        <authorList>
            <person name="Mesny F."/>
            <person name="Miyauchi S."/>
            <person name="Thiergart T."/>
            <person name="Pickel B."/>
            <person name="Atanasova L."/>
            <person name="Karlsson M."/>
            <person name="Huettel B."/>
            <person name="Barry K.W."/>
            <person name="Haridas S."/>
            <person name="Chen C."/>
            <person name="Bauer D."/>
            <person name="Andreopoulos W."/>
            <person name="Pangilinan J."/>
            <person name="LaButti K."/>
            <person name="Riley R."/>
            <person name="Lipzen A."/>
            <person name="Clum A."/>
            <person name="Drula E."/>
            <person name="Henrissat B."/>
            <person name="Kohler A."/>
            <person name="Grigoriev I.V."/>
            <person name="Martin F.M."/>
            <person name="Hacquard S."/>
        </authorList>
    </citation>
    <scope>NUCLEOTIDE SEQUENCE</scope>
    <source>
        <strain evidence="7">MPI-CAGE-CH-0235</strain>
    </source>
</reference>
<dbReference type="GO" id="GO:0071949">
    <property type="term" value="F:FAD binding"/>
    <property type="evidence" value="ECO:0007669"/>
    <property type="project" value="InterPro"/>
</dbReference>
<dbReference type="Gene3D" id="3.30.465.10">
    <property type="match status" value="2"/>
</dbReference>
<keyword evidence="3" id="KW-0285">Flavoprotein</keyword>
<comment type="caution">
    <text evidence="7">The sequence shown here is derived from an EMBL/GenBank/DDBJ whole genome shotgun (WGS) entry which is preliminary data.</text>
</comment>
<dbReference type="SUPFAM" id="SSF56176">
    <property type="entry name" value="FAD-binding/transporter-associated domain-like"/>
    <property type="match status" value="1"/>
</dbReference>
<evidence type="ECO:0000259" key="6">
    <source>
        <dbReference type="PROSITE" id="PS51387"/>
    </source>
</evidence>
<dbReference type="PANTHER" id="PTHR42973:SF39">
    <property type="entry name" value="FAD-BINDING PCMH-TYPE DOMAIN-CONTAINING PROTEIN"/>
    <property type="match status" value="1"/>
</dbReference>
<evidence type="ECO:0000256" key="5">
    <source>
        <dbReference type="ARBA" id="ARBA00023002"/>
    </source>
</evidence>
<dbReference type="InterPro" id="IPR016166">
    <property type="entry name" value="FAD-bd_PCMH"/>
</dbReference>
<gene>
    <name evidence="7" type="ORF">B0I35DRAFT_499082</name>
</gene>
<dbReference type="InterPro" id="IPR016169">
    <property type="entry name" value="FAD-bd_PCMH_sub2"/>
</dbReference>
<dbReference type="InterPro" id="IPR006094">
    <property type="entry name" value="Oxid_FAD_bind_N"/>
</dbReference>
<dbReference type="OrthoDB" id="9983560at2759"/>
<dbReference type="Pfam" id="PF08031">
    <property type="entry name" value="BBE"/>
    <property type="match status" value="1"/>
</dbReference>
<protein>
    <recommendedName>
        <fullName evidence="6">FAD-binding PCMH-type domain-containing protein</fullName>
    </recommendedName>
</protein>
<sequence>MRLQAFTASFNQTHPRCRCLPSDSCWPTNELWDALNTTVDGRLIKVVPIGAKCHDPHYDPEACEALQAQWMNPLLHIESPSSPMQLFFANQSCDPFTPRERPCELGNLVAYAVDASTADHIAATIQFAKQNNVRFVVRNTGHDFFGRSTGAGALAVWTHHMKSLEMLEFSSDTYTGKALRVGAGVQGSDIVEFGNRNNVLAVTGECPTVGVAGGFTQGGGHSPLSTQFGLAADQVLEYEVVTADGRVLAASPVENEDLYWALSGGGGGTYAVVVSMTIKAHEPAQIGGGRIQIGAASLSPEIFSQVIQEFHHALPQMVDNGSTVSYLLMGPAIIIGPITAYNHTGEYVQSVITESFVSALDTLNVTYTTEFTTLSYRDHYDRYYGPLPVGSVFSTAVQSGGRLVPRGSIESNGDYFSAMITNLISQQAIVVGSSGAYLAFNDTPNAVLPAWRNTLVQMQVSIPWSTDPELLDEMTAAQGFINDVLMAQVKEATPGGASYLNEASHREVDWKTAFFGENYSELERVKRAWDPDSIFYAFKGVGSETWDVDETGRMCRVES</sequence>
<organism evidence="7 8">
    <name type="scientific">Stachybotrys elegans</name>
    <dbReference type="NCBI Taxonomy" id="80388"/>
    <lineage>
        <taxon>Eukaryota</taxon>
        <taxon>Fungi</taxon>
        <taxon>Dikarya</taxon>
        <taxon>Ascomycota</taxon>
        <taxon>Pezizomycotina</taxon>
        <taxon>Sordariomycetes</taxon>
        <taxon>Hypocreomycetidae</taxon>
        <taxon>Hypocreales</taxon>
        <taxon>Stachybotryaceae</taxon>
        <taxon>Stachybotrys</taxon>
    </lineage>
</organism>
<evidence type="ECO:0000313" key="7">
    <source>
        <dbReference type="EMBL" id="KAH7322508.1"/>
    </source>
</evidence>
<evidence type="ECO:0000256" key="3">
    <source>
        <dbReference type="ARBA" id="ARBA00022630"/>
    </source>
</evidence>
<keyword evidence="4" id="KW-0274">FAD</keyword>
<dbReference type="InterPro" id="IPR036318">
    <property type="entry name" value="FAD-bd_PCMH-like_sf"/>
</dbReference>
<dbReference type="EMBL" id="JAGPNK010000004">
    <property type="protein sequence ID" value="KAH7322508.1"/>
    <property type="molecule type" value="Genomic_DNA"/>
</dbReference>
<evidence type="ECO:0000256" key="1">
    <source>
        <dbReference type="ARBA" id="ARBA00001974"/>
    </source>
</evidence>
<dbReference type="PANTHER" id="PTHR42973">
    <property type="entry name" value="BINDING OXIDOREDUCTASE, PUTATIVE (AFU_ORTHOLOGUE AFUA_1G17690)-RELATED"/>
    <property type="match status" value="1"/>
</dbReference>
<dbReference type="InterPro" id="IPR050416">
    <property type="entry name" value="FAD-linked_Oxidoreductase"/>
</dbReference>
<dbReference type="AlphaFoldDB" id="A0A8K0ST92"/>
<dbReference type="InterPro" id="IPR012951">
    <property type="entry name" value="BBE"/>
</dbReference>
<dbReference type="Proteomes" id="UP000813444">
    <property type="component" value="Unassembled WGS sequence"/>
</dbReference>
<keyword evidence="5" id="KW-0560">Oxidoreductase</keyword>
<accession>A0A8K0ST92</accession>
<evidence type="ECO:0000256" key="2">
    <source>
        <dbReference type="ARBA" id="ARBA00005466"/>
    </source>
</evidence>
<evidence type="ECO:0000313" key="8">
    <source>
        <dbReference type="Proteomes" id="UP000813444"/>
    </source>
</evidence>
<keyword evidence="8" id="KW-1185">Reference proteome</keyword>
<name>A0A8K0ST92_9HYPO</name>
<feature type="domain" description="FAD-binding PCMH-type" evidence="6">
    <location>
        <begin position="105"/>
        <end position="283"/>
    </location>
</feature>
<dbReference type="Pfam" id="PF01565">
    <property type="entry name" value="FAD_binding_4"/>
    <property type="match status" value="1"/>
</dbReference>
<comment type="cofactor">
    <cofactor evidence="1">
        <name>FAD</name>
        <dbReference type="ChEBI" id="CHEBI:57692"/>
    </cofactor>
</comment>